<organism evidence="1 2">
    <name type="scientific">Melipona bicolor</name>
    <dbReference type="NCBI Taxonomy" id="60889"/>
    <lineage>
        <taxon>Eukaryota</taxon>
        <taxon>Metazoa</taxon>
        <taxon>Ecdysozoa</taxon>
        <taxon>Arthropoda</taxon>
        <taxon>Hexapoda</taxon>
        <taxon>Insecta</taxon>
        <taxon>Pterygota</taxon>
        <taxon>Neoptera</taxon>
        <taxon>Endopterygota</taxon>
        <taxon>Hymenoptera</taxon>
        <taxon>Apocrita</taxon>
        <taxon>Aculeata</taxon>
        <taxon>Apoidea</taxon>
        <taxon>Anthophila</taxon>
        <taxon>Apidae</taxon>
        <taxon>Melipona</taxon>
    </lineage>
</organism>
<protein>
    <submittedName>
        <fullName evidence="1">Uncharacterized protein</fullName>
    </submittedName>
</protein>
<accession>A0AA40G7W7</accession>
<dbReference type="AlphaFoldDB" id="A0AA40G7W7"/>
<reference evidence="1" key="1">
    <citation type="submission" date="2021-10" db="EMBL/GenBank/DDBJ databases">
        <title>Melipona bicolor Genome sequencing and assembly.</title>
        <authorList>
            <person name="Araujo N.S."/>
            <person name="Arias M.C."/>
        </authorList>
    </citation>
    <scope>NUCLEOTIDE SEQUENCE</scope>
    <source>
        <strain evidence="1">USP_2M_L1-L4_2017</strain>
        <tissue evidence="1">Whole body</tissue>
    </source>
</reference>
<evidence type="ECO:0000313" key="2">
    <source>
        <dbReference type="Proteomes" id="UP001177670"/>
    </source>
</evidence>
<proteinExistence type="predicted"/>
<keyword evidence="2" id="KW-1185">Reference proteome</keyword>
<evidence type="ECO:0000313" key="1">
    <source>
        <dbReference type="EMBL" id="KAK1132717.1"/>
    </source>
</evidence>
<dbReference type="EMBL" id="JAHYIQ010000004">
    <property type="protein sequence ID" value="KAK1132717.1"/>
    <property type="molecule type" value="Genomic_DNA"/>
</dbReference>
<sequence>MGKFSTRQIDCTVELNGRRNPIASVEIHVASTPRHKVIANNIFVWIREHPKLDLRRRSSEISLATQLQSIEIPSDALQTRGRRSRFGTITFTTIVTGS</sequence>
<gene>
    <name evidence="1" type="ORF">K0M31_014095</name>
</gene>
<comment type="caution">
    <text evidence="1">The sequence shown here is derived from an EMBL/GenBank/DDBJ whole genome shotgun (WGS) entry which is preliminary data.</text>
</comment>
<name>A0AA40G7W7_9HYME</name>
<dbReference type="Proteomes" id="UP001177670">
    <property type="component" value="Unassembled WGS sequence"/>
</dbReference>